<protein>
    <submittedName>
        <fullName evidence="2">GNAT family N-acetyltransferase</fullName>
        <ecNumber evidence="2">2.3.-.-</ecNumber>
    </submittedName>
</protein>
<gene>
    <name evidence="2" type="ORF">ACFL27_14755</name>
</gene>
<dbReference type="EMBL" id="JBHPBY010000190">
    <property type="protein sequence ID" value="MFC1851453.1"/>
    <property type="molecule type" value="Genomic_DNA"/>
</dbReference>
<keyword evidence="3" id="KW-1185">Reference proteome</keyword>
<keyword evidence="2" id="KW-0808">Transferase</keyword>
<dbReference type="Proteomes" id="UP001594351">
    <property type="component" value="Unassembled WGS sequence"/>
</dbReference>
<dbReference type="SUPFAM" id="SSF55729">
    <property type="entry name" value="Acyl-CoA N-acyltransferases (Nat)"/>
    <property type="match status" value="1"/>
</dbReference>
<feature type="domain" description="N-acetyltransferase" evidence="1">
    <location>
        <begin position="17"/>
        <end position="179"/>
    </location>
</feature>
<dbReference type="InterPro" id="IPR016181">
    <property type="entry name" value="Acyl_CoA_acyltransferase"/>
</dbReference>
<evidence type="ECO:0000313" key="2">
    <source>
        <dbReference type="EMBL" id="MFC1851453.1"/>
    </source>
</evidence>
<sequence length="196" mass="23370">MTNYTPKQFKLKDGTEIEVREMKDVDLELSLDFFKTINEEERLYLRMDVTKRENVKKRIQQMKSGLVHRLVATYKDKIIADGALELSQHGWEEHVGEMRIIIADYFQRKGLGMIMARELYYLAASAKLEEIVVRMMRTQDAAKNIFRKLGFHEEVLLPDHVKDLTGKSQDLIIMRCYMKELWQELEDYFSDMRMHR</sequence>
<dbReference type="Gene3D" id="3.40.630.30">
    <property type="match status" value="1"/>
</dbReference>
<reference evidence="2 3" key="1">
    <citation type="submission" date="2024-09" db="EMBL/GenBank/DDBJ databases">
        <title>Laminarin stimulates single cell rates of sulfate reduction while oxygen inhibits transcriptomic activity in coastal marine sediment.</title>
        <authorList>
            <person name="Lindsay M."/>
            <person name="Orcutt B."/>
            <person name="Emerson D."/>
            <person name="Stepanauskas R."/>
            <person name="D'Angelo T."/>
        </authorList>
    </citation>
    <scope>NUCLEOTIDE SEQUENCE [LARGE SCALE GENOMIC DNA]</scope>
    <source>
        <strain evidence="2">SAG AM-311-K15</strain>
    </source>
</reference>
<name>A0ABV6YZ45_UNCC1</name>
<accession>A0ABV6YZ45</accession>
<dbReference type="EC" id="2.3.-.-" evidence="2"/>
<dbReference type="Pfam" id="PF00583">
    <property type="entry name" value="Acetyltransf_1"/>
    <property type="match status" value="1"/>
</dbReference>
<evidence type="ECO:0000313" key="3">
    <source>
        <dbReference type="Proteomes" id="UP001594351"/>
    </source>
</evidence>
<dbReference type="PROSITE" id="PS51186">
    <property type="entry name" value="GNAT"/>
    <property type="match status" value="1"/>
</dbReference>
<proteinExistence type="predicted"/>
<dbReference type="InterPro" id="IPR000182">
    <property type="entry name" value="GNAT_dom"/>
</dbReference>
<dbReference type="GO" id="GO:0016746">
    <property type="term" value="F:acyltransferase activity"/>
    <property type="evidence" value="ECO:0007669"/>
    <property type="project" value="UniProtKB-KW"/>
</dbReference>
<comment type="caution">
    <text evidence="2">The sequence shown here is derived from an EMBL/GenBank/DDBJ whole genome shotgun (WGS) entry which is preliminary data.</text>
</comment>
<keyword evidence="2" id="KW-0012">Acyltransferase</keyword>
<organism evidence="2 3">
    <name type="scientific">candidate division CSSED10-310 bacterium</name>
    <dbReference type="NCBI Taxonomy" id="2855610"/>
    <lineage>
        <taxon>Bacteria</taxon>
        <taxon>Bacteria division CSSED10-310</taxon>
    </lineage>
</organism>
<evidence type="ECO:0000259" key="1">
    <source>
        <dbReference type="PROSITE" id="PS51186"/>
    </source>
</evidence>